<dbReference type="InterPro" id="IPR036277">
    <property type="entry name" value="SMC_hinge_sf"/>
</dbReference>
<keyword evidence="2" id="KW-0067">ATP-binding</keyword>
<dbReference type="EMBL" id="JBFDAA010000019">
    <property type="protein sequence ID" value="KAL1115663.1"/>
    <property type="molecule type" value="Genomic_DNA"/>
</dbReference>
<dbReference type="SUPFAM" id="SSF52540">
    <property type="entry name" value="P-loop containing nucleoside triphosphate hydrolases"/>
    <property type="match status" value="1"/>
</dbReference>
<sequence length="727" mass="83441">MLFVFGYRATKIRSKKISVLLHKSENHQNVRSCTVEVHFIKINDLPGDDYEKIPGSKLVIARTAFADNTSFYTINGKRSQFKDVANILRSHGIDLVHNRFLILQGEVEQIAMMKPKAQTEHDTGMLEYLEDIIGTTRYKVNILHSVDPIHKLGTKLEQLTEERLERLNRMKVAEKERDTLKEPMSEAIEFLTIENKKTVVQNSRYQKQIFDLENKLKALEKEKEEHDSKMEELKEKLKEAHEKRTKKEKEMNVKHKEIESLRAQKEKLSEAFRLIENRATRLKEEISQTNKRRKKAIEAKKQEEAKIIELEALPAKNSKEIEELTLVEKKLVPERERQQTVVEEAVVNLQSETKELQDSKDNLSDQLIGLKRDKYDIAKAELDLYLSNEQKEIAKLDKLKENLQKTVEQLKKRKVELADLDLKVSAGEQQLEAARTELNSIKAKEPKALQELHRLRATLDEKKSSMQARTSRSKVLDFIMRQKQEGHLPGVFGRLGDLGGIDAKYDVAISTACGALDHIVVDTIQTGMACVNALKRNDVGRANFIALEKQEHLRNVYRRPIKTPENVPRLFDLITVEDDRVRPAFYFALRDTLVADDLQQSIRVAYGATRFRVVTLTGEIIETSGTMSGGGNQVMRGRMGRSVAIATSDQLNTSSGGNVNIGSMEKRVAELQETISGYHRRQAQLEDTVATLSRNIERWKMDCESFKFEIEVIFVIQKYLVSETYTK</sequence>
<dbReference type="GO" id="GO:0005524">
    <property type="term" value="F:ATP binding"/>
    <property type="evidence" value="ECO:0007669"/>
    <property type="project" value="UniProtKB-KW"/>
</dbReference>
<dbReference type="SUPFAM" id="SSF75553">
    <property type="entry name" value="Smc hinge domain"/>
    <property type="match status" value="1"/>
</dbReference>
<feature type="coiled-coil region" evidence="5">
    <location>
        <begin position="202"/>
        <end position="313"/>
    </location>
</feature>
<gene>
    <name evidence="7" type="ORF">AAG570_005953</name>
</gene>
<name>A0ABD0YBN9_9HEMI</name>
<feature type="domain" description="SMC hinge" evidence="6">
    <location>
        <begin position="489"/>
        <end position="605"/>
    </location>
</feature>
<dbReference type="GO" id="GO:0030261">
    <property type="term" value="P:chromosome condensation"/>
    <property type="evidence" value="ECO:0007669"/>
    <property type="project" value="UniProtKB-KW"/>
</dbReference>
<dbReference type="InterPro" id="IPR010935">
    <property type="entry name" value="SMC_hinge"/>
</dbReference>
<evidence type="ECO:0000313" key="8">
    <source>
        <dbReference type="Proteomes" id="UP001558652"/>
    </source>
</evidence>
<dbReference type="Pfam" id="PF06470">
    <property type="entry name" value="SMC_hinge"/>
    <property type="match status" value="1"/>
</dbReference>
<feature type="coiled-coil region" evidence="5">
    <location>
        <begin position="342"/>
        <end position="444"/>
    </location>
</feature>
<organism evidence="7 8">
    <name type="scientific">Ranatra chinensis</name>
    <dbReference type="NCBI Taxonomy" id="642074"/>
    <lineage>
        <taxon>Eukaryota</taxon>
        <taxon>Metazoa</taxon>
        <taxon>Ecdysozoa</taxon>
        <taxon>Arthropoda</taxon>
        <taxon>Hexapoda</taxon>
        <taxon>Insecta</taxon>
        <taxon>Pterygota</taxon>
        <taxon>Neoptera</taxon>
        <taxon>Paraneoptera</taxon>
        <taxon>Hemiptera</taxon>
        <taxon>Heteroptera</taxon>
        <taxon>Panheteroptera</taxon>
        <taxon>Nepomorpha</taxon>
        <taxon>Nepidae</taxon>
        <taxon>Ranatrinae</taxon>
        <taxon>Ranatra</taxon>
    </lineage>
</organism>
<dbReference type="Gene3D" id="1.20.1060.20">
    <property type="match status" value="1"/>
</dbReference>
<dbReference type="PANTHER" id="PTHR18937:SF172">
    <property type="entry name" value="STRUCTURAL MAINTENANCE OF CHROMOSOMES PROTEIN"/>
    <property type="match status" value="1"/>
</dbReference>
<reference evidence="7 8" key="1">
    <citation type="submission" date="2024-07" db="EMBL/GenBank/DDBJ databases">
        <title>Chromosome-level genome assembly of the water stick insect Ranatra chinensis (Heteroptera: Nepidae).</title>
        <authorList>
            <person name="Liu X."/>
        </authorList>
    </citation>
    <scope>NUCLEOTIDE SEQUENCE [LARGE SCALE GENOMIC DNA]</scope>
    <source>
        <strain evidence="7">Cailab_2021Rc</strain>
        <tissue evidence="7">Muscle</tissue>
    </source>
</reference>
<protein>
    <recommendedName>
        <fullName evidence="6">SMC hinge domain-containing protein</fullName>
    </recommendedName>
</protein>
<dbReference type="Proteomes" id="UP001558652">
    <property type="component" value="Unassembled WGS sequence"/>
</dbReference>
<keyword evidence="1" id="KW-0547">Nucleotide-binding</keyword>
<keyword evidence="4" id="KW-0539">Nucleus</keyword>
<dbReference type="Gene3D" id="3.30.70.1620">
    <property type="match status" value="1"/>
</dbReference>
<proteinExistence type="predicted"/>
<dbReference type="SMART" id="SM00968">
    <property type="entry name" value="SMC_hinge"/>
    <property type="match status" value="1"/>
</dbReference>
<dbReference type="Gene3D" id="3.40.50.300">
    <property type="entry name" value="P-loop containing nucleotide triphosphate hydrolases"/>
    <property type="match status" value="1"/>
</dbReference>
<feature type="coiled-coil region" evidence="5">
    <location>
        <begin position="668"/>
        <end position="702"/>
    </location>
</feature>
<evidence type="ECO:0000259" key="6">
    <source>
        <dbReference type="SMART" id="SM00968"/>
    </source>
</evidence>
<evidence type="ECO:0000256" key="3">
    <source>
        <dbReference type="ARBA" id="ARBA00023054"/>
    </source>
</evidence>
<evidence type="ECO:0000256" key="1">
    <source>
        <dbReference type="ARBA" id="ARBA00022741"/>
    </source>
</evidence>
<keyword evidence="8" id="KW-1185">Reference proteome</keyword>
<evidence type="ECO:0000256" key="4">
    <source>
        <dbReference type="ARBA" id="ARBA00023242"/>
    </source>
</evidence>
<evidence type="ECO:0000256" key="2">
    <source>
        <dbReference type="ARBA" id="ARBA00022840"/>
    </source>
</evidence>
<accession>A0ABD0YBN9</accession>
<evidence type="ECO:0000313" key="7">
    <source>
        <dbReference type="EMBL" id="KAL1115663.1"/>
    </source>
</evidence>
<dbReference type="PANTHER" id="PTHR18937">
    <property type="entry name" value="STRUCTURAL MAINTENANCE OF CHROMOSOMES SMC FAMILY MEMBER"/>
    <property type="match status" value="1"/>
</dbReference>
<evidence type="ECO:0000256" key="5">
    <source>
        <dbReference type="SAM" id="Coils"/>
    </source>
</evidence>
<comment type="caution">
    <text evidence="7">The sequence shown here is derived from an EMBL/GenBank/DDBJ whole genome shotgun (WGS) entry which is preliminary data.</text>
</comment>
<keyword evidence="3 5" id="KW-0175">Coiled coil</keyword>
<dbReference type="InterPro" id="IPR027417">
    <property type="entry name" value="P-loop_NTPase"/>
</dbReference>
<dbReference type="FunFam" id="3.30.70.1620:FF:000003">
    <property type="entry name" value="Structural maintenance of chromosomes 4"/>
    <property type="match status" value="1"/>
</dbReference>
<dbReference type="AlphaFoldDB" id="A0ABD0YBN9"/>